<dbReference type="AlphaFoldDB" id="A0A3D9LDF6"/>
<proteinExistence type="predicted"/>
<reference evidence="1 2" key="1">
    <citation type="submission" date="2018-07" db="EMBL/GenBank/DDBJ databases">
        <title>Sequencing the genomes of 1000 actinobacteria strains.</title>
        <authorList>
            <person name="Klenk H.-P."/>
        </authorList>
    </citation>
    <scope>NUCLEOTIDE SEQUENCE [LARGE SCALE GENOMIC DNA]</scope>
    <source>
        <strain evidence="1 2">DSM 14442</strain>
    </source>
</reference>
<protein>
    <submittedName>
        <fullName evidence="1">Uncharacterized protein</fullName>
    </submittedName>
</protein>
<sequence>MRTDWGVAAADEYPLAGKGVTGTLGDPQGWVRLAEHEHEDALLFSGATLVQHMVPRLTLDRYTADEVRSGRWPDPTAEDERWFQVAVEPYDDGSRVGWRVMRVAQEAGGSITETAWIFADADGLDIIRARYATAVHPELELLATMVVSEVRDGLRTGREWGVVDYGYNGPRSLPWTLAITRTGWAWLRRLTQEKRVHRIEELDRSLLEEAGLVEGLVPTELGHTLGQRFSRAQTSLDLSLGREGGQQSHLRIRVVGRFAYTEETSGDRVWLGVLSRHLVADVVVRFAGISPGLNRTFDSPLCRTADLQGRLADRRQPLPEGAGTAQSEVWRDTWYHWTLVGTSAQGTELAWQHIGTLNHGQYAVGRPGPYAEPGWVRMEPVPSSQLFRAVVDLVRPDRSRVTDRES</sequence>
<accession>A0A3D9LDF6</accession>
<dbReference type="EMBL" id="QREH01000001">
    <property type="protein sequence ID" value="REE03704.1"/>
    <property type="molecule type" value="Genomic_DNA"/>
</dbReference>
<organism evidence="1 2">
    <name type="scientific">Citricoccus muralis</name>
    <dbReference type="NCBI Taxonomy" id="169134"/>
    <lineage>
        <taxon>Bacteria</taxon>
        <taxon>Bacillati</taxon>
        <taxon>Actinomycetota</taxon>
        <taxon>Actinomycetes</taxon>
        <taxon>Micrococcales</taxon>
        <taxon>Micrococcaceae</taxon>
        <taxon>Citricoccus</taxon>
    </lineage>
</organism>
<gene>
    <name evidence="1" type="ORF">C8E99_1520</name>
</gene>
<comment type="caution">
    <text evidence="1">The sequence shown here is derived from an EMBL/GenBank/DDBJ whole genome shotgun (WGS) entry which is preliminary data.</text>
</comment>
<dbReference type="Proteomes" id="UP000256727">
    <property type="component" value="Unassembled WGS sequence"/>
</dbReference>
<evidence type="ECO:0000313" key="2">
    <source>
        <dbReference type="Proteomes" id="UP000256727"/>
    </source>
</evidence>
<dbReference type="RefSeq" id="WP_115931772.1">
    <property type="nucleotide sequence ID" value="NZ_QREH01000001.1"/>
</dbReference>
<keyword evidence="2" id="KW-1185">Reference proteome</keyword>
<evidence type="ECO:0000313" key="1">
    <source>
        <dbReference type="EMBL" id="REE03704.1"/>
    </source>
</evidence>
<name>A0A3D9LDF6_9MICC</name>